<dbReference type="GeneID" id="96007352"/>
<gene>
    <name evidence="3" type="ORF">WHR41_05909</name>
</gene>
<reference evidence="3 4" key="1">
    <citation type="journal article" date="2020" name="Microbiol. Resour. Announc.">
        <title>Draft Genome Sequence of a Cladosporium Species Isolated from the Mesophotic Ascidian Didemnum maculosum.</title>
        <authorList>
            <person name="Gioti A."/>
            <person name="Siaperas R."/>
            <person name="Nikolaivits E."/>
            <person name="Le Goff G."/>
            <person name="Ouazzani J."/>
            <person name="Kotoulas G."/>
            <person name="Topakas E."/>
        </authorList>
    </citation>
    <scope>NUCLEOTIDE SEQUENCE [LARGE SCALE GENOMIC DNA]</scope>
    <source>
        <strain evidence="3 4">TM138-S3</strain>
    </source>
</reference>
<keyword evidence="4" id="KW-1185">Reference proteome</keyword>
<evidence type="ECO:0000313" key="4">
    <source>
        <dbReference type="Proteomes" id="UP000803884"/>
    </source>
</evidence>
<feature type="domain" description="RWD" evidence="2">
    <location>
        <begin position="8"/>
        <end position="120"/>
    </location>
</feature>
<feature type="compositionally biased region" description="Acidic residues" evidence="1">
    <location>
        <begin position="212"/>
        <end position="222"/>
    </location>
</feature>
<dbReference type="Proteomes" id="UP000803884">
    <property type="component" value="Unassembled WGS sequence"/>
</dbReference>
<accession>A0AB34KPT9</accession>
<sequence length="233" mass="26915">MGREEQQEEREVLESIFPEEITDVSETEYRISMQLDIPTREDDDEPPTILLNVRYGEAYPDEAPTLDITAPPNAPKHEHLDIQDDKARLLEALQPTIEENMGMAMVFTLYSTLKDEAESLIVSRQNAVNEAHEQEMRKAEEEENRKFEGEKVTPESFKKWQADFKKEMAELKQRQKEQAEAEEKKKSRGKTEEKRLTGKQLWEQGLAGKGGEDDEDEGEDAITDQMRKVKVES</sequence>
<dbReference type="InterPro" id="IPR016135">
    <property type="entry name" value="UBQ-conjugating_enzyme/RWD"/>
</dbReference>
<evidence type="ECO:0000259" key="2">
    <source>
        <dbReference type="PROSITE" id="PS50908"/>
    </source>
</evidence>
<protein>
    <recommendedName>
        <fullName evidence="2">RWD domain-containing protein</fullName>
    </recommendedName>
</protein>
<feature type="compositionally biased region" description="Basic and acidic residues" evidence="1">
    <location>
        <begin position="130"/>
        <end position="196"/>
    </location>
</feature>
<evidence type="ECO:0000313" key="3">
    <source>
        <dbReference type="EMBL" id="KAL1585280.1"/>
    </source>
</evidence>
<dbReference type="Pfam" id="PF05773">
    <property type="entry name" value="RWD"/>
    <property type="match status" value="1"/>
</dbReference>
<dbReference type="InterPro" id="IPR006575">
    <property type="entry name" value="RWD_dom"/>
</dbReference>
<dbReference type="PANTHER" id="PTHR12292">
    <property type="entry name" value="RWD DOMAIN-CONTAINING PROTEIN"/>
    <property type="match status" value="1"/>
</dbReference>
<dbReference type="PROSITE" id="PS50908">
    <property type="entry name" value="RWD"/>
    <property type="match status" value="1"/>
</dbReference>
<dbReference type="Gene3D" id="3.10.110.10">
    <property type="entry name" value="Ubiquitin Conjugating Enzyme"/>
    <property type="match status" value="1"/>
</dbReference>
<name>A0AB34KPT9_9PEZI</name>
<dbReference type="InterPro" id="IPR040213">
    <property type="entry name" value="GIR2-like"/>
</dbReference>
<evidence type="ECO:0000256" key="1">
    <source>
        <dbReference type="SAM" id="MobiDB-lite"/>
    </source>
</evidence>
<feature type="region of interest" description="Disordered" evidence="1">
    <location>
        <begin position="129"/>
        <end position="233"/>
    </location>
</feature>
<comment type="caution">
    <text evidence="3">The sequence shown here is derived from an EMBL/GenBank/DDBJ whole genome shotgun (WGS) entry which is preliminary data.</text>
</comment>
<dbReference type="AlphaFoldDB" id="A0AB34KPT9"/>
<dbReference type="SMART" id="SM00591">
    <property type="entry name" value="RWD"/>
    <property type="match status" value="1"/>
</dbReference>
<dbReference type="RefSeq" id="XP_069228386.1">
    <property type="nucleotide sequence ID" value="XM_069374514.1"/>
</dbReference>
<dbReference type="FunFam" id="3.10.110.10:FF:000075">
    <property type="entry name" value="RWD domain-containing protein (Gir2)"/>
    <property type="match status" value="1"/>
</dbReference>
<organism evidence="3 4">
    <name type="scientific">Cladosporium halotolerans</name>
    <dbReference type="NCBI Taxonomy" id="1052096"/>
    <lineage>
        <taxon>Eukaryota</taxon>
        <taxon>Fungi</taxon>
        <taxon>Dikarya</taxon>
        <taxon>Ascomycota</taxon>
        <taxon>Pezizomycotina</taxon>
        <taxon>Dothideomycetes</taxon>
        <taxon>Dothideomycetidae</taxon>
        <taxon>Cladosporiales</taxon>
        <taxon>Cladosporiaceae</taxon>
        <taxon>Cladosporium</taxon>
    </lineage>
</organism>
<dbReference type="EMBL" id="JAAQHG020000020">
    <property type="protein sequence ID" value="KAL1585280.1"/>
    <property type="molecule type" value="Genomic_DNA"/>
</dbReference>
<proteinExistence type="predicted"/>
<dbReference type="SUPFAM" id="SSF54495">
    <property type="entry name" value="UBC-like"/>
    <property type="match status" value="1"/>
</dbReference>